<evidence type="ECO:0000256" key="5">
    <source>
        <dbReference type="HAMAP-Rule" id="MF_00671"/>
    </source>
</evidence>
<dbReference type="NCBIfam" id="TIGR02800">
    <property type="entry name" value="propeller_TolB"/>
    <property type="match status" value="1"/>
</dbReference>
<dbReference type="InterPro" id="IPR011659">
    <property type="entry name" value="WD40"/>
</dbReference>
<keyword evidence="5" id="KW-0132">Cell division</keyword>
<protein>
    <recommendedName>
        <fullName evidence="5">Tol-Pal system protein TolB</fullName>
    </recommendedName>
</protein>
<gene>
    <name evidence="5 7" type="primary">tolB</name>
    <name evidence="7" type="ORF">DKW60_02860</name>
</gene>
<evidence type="ECO:0000313" key="7">
    <source>
        <dbReference type="EMBL" id="PWR00096.1"/>
    </source>
</evidence>
<dbReference type="OrthoDB" id="9802240at2"/>
<keyword evidence="3 5" id="KW-0732">Signal</keyword>
<dbReference type="Pfam" id="PF07676">
    <property type="entry name" value="PD40"/>
    <property type="match status" value="3"/>
</dbReference>
<evidence type="ECO:0000256" key="1">
    <source>
        <dbReference type="ARBA" id="ARBA00004418"/>
    </source>
</evidence>
<dbReference type="Pfam" id="PF04052">
    <property type="entry name" value="TolB_N"/>
    <property type="match status" value="1"/>
</dbReference>
<dbReference type="GO" id="GO:0017038">
    <property type="term" value="P:protein import"/>
    <property type="evidence" value="ECO:0007669"/>
    <property type="project" value="InterPro"/>
</dbReference>
<dbReference type="Gene3D" id="2.120.10.30">
    <property type="entry name" value="TolB, C-terminal domain"/>
    <property type="match status" value="1"/>
</dbReference>
<dbReference type="PANTHER" id="PTHR36842:SF1">
    <property type="entry name" value="PROTEIN TOLB"/>
    <property type="match status" value="1"/>
</dbReference>
<comment type="subunit">
    <text evidence="5">The Tol-Pal system is composed of five core proteins: the inner membrane proteins TolA, TolQ and TolR, the periplasmic protein TolB and the outer membrane protein Pal. They form a network linking the inner and outer membranes and the peptidoglycan layer.</text>
</comment>
<reference evidence="7 8" key="1">
    <citation type="submission" date="2018-05" db="EMBL/GenBank/DDBJ databases">
        <title>Leucothrix arctica sp. nov., isolated from Arctic seawater.</title>
        <authorList>
            <person name="Choi A."/>
            <person name="Baek K."/>
        </authorList>
    </citation>
    <scope>NUCLEOTIDE SEQUENCE [LARGE SCALE GENOMIC DNA]</scope>
    <source>
        <strain evidence="7 8">JCM 18388</strain>
    </source>
</reference>
<feature type="domain" description="TolB N-terminal" evidence="6">
    <location>
        <begin position="27"/>
        <end position="103"/>
    </location>
</feature>
<dbReference type="GO" id="GO:0051301">
    <property type="term" value="P:cell division"/>
    <property type="evidence" value="ECO:0007669"/>
    <property type="project" value="UniProtKB-UniRule"/>
</dbReference>
<dbReference type="InterPro" id="IPR011042">
    <property type="entry name" value="6-blade_b-propeller_TolB-like"/>
</dbReference>
<keyword evidence="8" id="KW-1185">Reference proteome</keyword>
<dbReference type="HAMAP" id="MF_00671">
    <property type="entry name" value="TolB"/>
    <property type="match status" value="1"/>
</dbReference>
<organism evidence="7 8">
    <name type="scientific">Leucothrix pacifica</name>
    <dbReference type="NCBI Taxonomy" id="1247513"/>
    <lineage>
        <taxon>Bacteria</taxon>
        <taxon>Pseudomonadati</taxon>
        <taxon>Pseudomonadota</taxon>
        <taxon>Gammaproteobacteria</taxon>
        <taxon>Thiotrichales</taxon>
        <taxon>Thiotrichaceae</taxon>
        <taxon>Leucothrix</taxon>
    </lineage>
</organism>
<evidence type="ECO:0000256" key="4">
    <source>
        <dbReference type="ARBA" id="ARBA00022764"/>
    </source>
</evidence>
<comment type="caution">
    <text evidence="7">The sequence shown here is derived from an EMBL/GenBank/DDBJ whole genome shotgun (WGS) entry which is preliminary data.</text>
</comment>
<name>A0A317CN83_9GAMM</name>
<comment type="similarity">
    <text evidence="2 5">Belongs to the TolB family.</text>
</comment>
<comment type="function">
    <text evidence="5">Part of the Tol-Pal system, which plays a role in outer membrane invagination during cell division and is important for maintaining outer membrane integrity.</text>
</comment>
<dbReference type="GO" id="GO:0042597">
    <property type="term" value="C:periplasmic space"/>
    <property type="evidence" value="ECO:0007669"/>
    <property type="project" value="UniProtKB-SubCell"/>
</dbReference>
<feature type="signal peptide" evidence="5">
    <location>
        <begin position="1"/>
        <end position="24"/>
    </location>
</feature>
<dbReference type="InterPro" id="IPR014167">
    <property type="entry name" value="Tol-Pal_TolB"/>
</dbReference>
<sequence precursor="true">MKINKLIRSFVFLLALAMAGSAWADLELRISKTSNRGIPIVVAPIAGGAHAIIEADLNRSGRFKIVSSQRATNMATFGSTLDPARLKMLGAAFLVRGRRTQAGLDIELISTATGQRDASYRIGNLPNQRRVAHQAADKIFEQLIKVKGAFDTRLVYVTVTGRAISDRVYRLFVADADGYNPKEILTSRKPVMSPSWSFDGSQIAYVSFERGTPAIFVQNIFTGQKRMVSSRRGINGAPSWSPDGRKLALSLSVDGNPEVYILSLANGAFKRLTNSRAIDTEPNWTEDGRSIIFTSDRGGRPQLYEISANGGGAKRVTFDGSYNSAADVVGKKIAFVRRVSGAFRIAVMEKGSRGANVVSDGRFDESPSLAPNATMVVYATQNNGRGTLSVVSDNGYAKQELFSPAGEVREPAWSPYLR</sequence>
<proteinExistence type="inferred from homology"/>
<dbReference type="EMBL" id="QGKM01000005">
    <property type="protein sequence ID" value="PWR00096.1"/>
    <property type="molecule type" value="Genomic_DNA"/>
</dbReference>
<feature type="chain" id="PRO_5016471528" description="Tol-Pal system protein TolB" evidence="5">
    <location>
        <begin position="25"/>
        <end position="418"/>
    </location>
</feature>
<dbReference type="RefSeq" id="WP_109836152.1">
    <property type="nucleotide sequence ID" value="NZ_QGKM01000005.1"/>
</dbReference>
<evidence type="ECO:0000256" key="3">
    <source>
        <dbReference type="ARBA" id="ARBA00022729"/>
    </source>
</evidence>
<keyword evidence="5" id="KW-0131">Cell cycle</keyword>
<accession>A0A317CN83</accession>
<evidence type="ECO:0000256" key="2">
    <source>
        <dbReference type="ARBA" id="ARBA00009820"/>
    </source>
</evidence>
<keyword evidence="4 5" id="KW-0574">Periplasm</keyword>
<dbReference type="Gene3D" id="3.40.50.10070">
    <property type="entry name" value="TolB, N-terminal domain"/>
    <property type="match status" value="1"/>
</dbReference>
<dbReference type="InterPro" id="IPR007195">
    <property type="entry name" value="TolB_N"/>
</dbReference>
<dbReference type="SUPFAM" id="SSF69304">
    <property type="entry name" value="Tricorn protease N-terminal domain"/>
    <property type="match status" value="1"/>
</dbReference>
<dbReference type="SUPFAM" id="SSF52964">
    <property type="entry name" value="TolB, N-terminal domain"/>
    <property type="match status" value="1"/>
</dbReference>
<evidence type="ECO:0000313" key="8">
    <source>
        <dbReference type="Proteomes" id="UP000245539"/>
    </source>
</evidence>
<evidence type="ECO:0000259" key="6">
    <source>
        <dbReference type="Pfam" id="PF04052"/>
    </source>
</evidence>
<dbReference type="Proteomes" id="UP000245539">
    <property type="component" value="Unassembled WGS sequence"/>
</dbReference>
<comment type="subcellular location">
    <subcellularLocation>
        <location evidence="1 5">Periplasm</location>
    </subcellularLocation>
</comment>
<dbReference type="AlphaFoldDB" id="A0A317CN83"/>
<dbReference type="PANTHER" id="PTHR36842">
    <property type="entry name" value="PROTEIN TOLB HOMOLOG"/>
    <property type="match status" value="1"/>
</dbReference>